<dbReference type="Pfam" id="PF00487">
    <property type="entry name" value="FA_desaturase"/>
    <property type="match status" value="1"/>
</dbReference>
<name>A0A1Z5J8R7_FISSO</name>
<accession>A0A1Z5J8R7</accession>
<evidence type="ECO:0000313" key="4">
    <source>
        <dbReference type="Proteomes" id="UP000198406"/>
    </source>
</evidence>
<dbReference type="InParanoid" id="A0A1Z5J8R7"/>
<dbReference type="OrthoDB" id="438058at2759"/>
<feature type="transmembrane region" description="Helical" evidence="1">
    <location>
        <begin position="104"/>
        <end position="123"/>
    </location>
</feature>
<evidence type="ECO:0000259" key="2">
    <source>
        <dbReference type="Pfam" id="PF00487"/>
    </source>
</evidence>
<sequence>MPPNARPIIEFHEQQYDPLVALLDSKADTDGLANVRADAEDWTDVKHSERKKRDRILDDGVLISLMGKSDRKGYERLFSLVGCLVATGFAIRQLQVFPLHGKDLSIPTFLIFVPMYIFYGFQFQAFAFAGQHEFLHRNAFKTKWINDLCLFLVGCFTFELGVHERVMHKQHHTYTNNIYKDPELTSFYTREQLENPGFRNVPMSKTHYVLQFLNVFATFLHRVGRIVNSAAGIPVDYSGWSWSLGHWTYSDESGIMKQLQRHAWAQIIWYLTAVYYASRVDQGYETLLFYWIVPVFVGYPVINYFRNLEHADCEVSEEPNCLRNTRSVRSNPIVRFFLWDTNFHAEHHCYPMVPFFNLSKVNEHMYDHVIHNERDHFTTQNWAALVPGGWIDQQAKCMEMFKAKNQPRKAE</sequence>
<proteinExistence type="predicted"/>
<organism evidence="3 4">
    <name type="scientific">Fistulifera solaris</name>
    <name type="common">Oleaginous diatom</name>
    <dbReference type="NCBI Taxonomy" id="1519565"/>
    <lineage>
        <taxon>Eukaryota</taxon>
        <taxon>Sar</taxon>
        <taxon>Stramenopiles</taxon>
        <taxon>Ochrophyta</taxon>
        <taxon>Bacillariophyta</taxon>
        <taxon>Bacillariophyceae</taxon>
        <taxon>Bacillariophycidae</taxon>
        <taxon>Naviculales</taxon>
        <taxon>Naviculaceae</taxon>
        <taxon>Fistulifera</taxon>
    </lineage>
</organism>
<gene>
    <name evidence="3" type="ORF">FisN_3Lh615</name>
</gene>
<protein>
    <recommendedName>
        <fullName evidence="2">Fatty acid desaturase domain-containing protein</fullName>
    </recommendedName>
</protein>
<comment type="caution">
    <text evidence="3">The sequence shown here is derived from an EMBL/GenBank/DDBJ whole genome shotgun (WGS) entry which is preliminary data.</text>
</comment>
<dbReference type="GO" id="GO:0008610">
    <property type="term" value="P:lipid biosynthetic process"/>
    <property type="evidence" value="ECO:0007669"/>
    <property type="project" value="UniProtKB-ARBA"/>
</dbReference>
<keyword evidence="1" id="KW-1133">Transmembrane helix</keyword>
<dbReference type="InterPro" id="IPR012171">
    <property type="entry name" value="Fatty_acid_desaturase"/>
</dbReference>
<evidence type="ECO:0000256" key="1">
    <source>
        <dbReference type="SAM" id="Phobius"/>
    </source>
</evidence>
<keyword evidence="1" id="KW-0472">Membrane</keyword>
<feature type="transmembrane region" description="Helical" evidence="1">
    <location>
        <begin position="74"/>
        <end position="92"/>
    </location>
</feature>
<dbReference type="Proteomes" id="UP000198406">
    <property type="component" value="Unassembled WGS sequence"/>
</dbReference>
<dbReference type="PANTHER" id="PTHR19353:SF19">
    <property type="entry name" value="DELTA(5) FATTY ACID DESATURASE C-RELATED"/>
    <property type="match status" value="1"/>
</dbReference>
<dbReference type="InterPro" id="IPR005804">
    <property type="entry name" value="FA_desaturase_dom"/>
</dbReference>
<dbReference type="GO" id="GO:0016020">
    <property type="term" value="C:membrane"/>
    <property type="evidence" value="ECO:0007669"/>
    <property type="project" value="TreeGrafter"/>
</dbReference>
<reference evidence="3 4" key="1">
    <citation type="journal article" date="2015" name="Plant Cell">
        <title>Oil accumulation by the oleaginous diatom Fistulifera solaris as revealed by the genome and transcriptome.</title>
        <authorList>
            <person name="Tanaka T."/>
            <person name="Maeda Y."/>
            <person name="Veluchamy A."/>
            <person name="Tanaka M."/>
            <person name="Abida H."/>
            <person name="Marechal E."/>
            <person name="Bowler C."/>
            <person name="Muto M."/>
            <person name="Sunaga Y."/>
            <person name="Tanaka M."/>
            <person name="Yoshino T."/>
            <person name="Taniguchi T."/>
            <person name="Fukuda Y."/>
            <person name="Nemoto M."/>
            <person name="Matsumoto M."/>
            <person name="Wong P.S."/>
            <person name="Aburatani S."/>
            <person name="Fujibuchi W."/>
        </authorList>
    </citation>
    <scope>NUCLEOTIDE SEQUENCE [LARGE SCALE GENOMIC DNA]</scope>
    <source>
        <strain evidence="3 4">JPCC DA0580</strain>
    </source>
</reference>
<evidence type="ECO:0000313" key="3">
    <source>
        <dbReference type="EMBL" id="GAX10393.1"/>
    </source>
</evidence>
<dbReference type="AlphaFoldDB" id="A0A1Z5J8R7"/>
<keyword evidence="1" id="KW-0812">Transmembrane</keyword>
<dbReference type="GO" id="GO:0016717">
    <property type="term" value="F:oxidoreductase activity, acting on paired donors, with oxidation of a pair of donors resulting in the reduction of molecular oxygen to two molecules of water"/>
    <property type="evidence" value="ECO:0007669"/>
    <property type="project" value="TreeGrafter"/>
</dbReference>
<dbReference type="PANTHER" id="PTHR19353">
    <property type="entry name" value="FATTY ACID DESATURASE 2"/>
    <property type="match status" value="1"/>
</dbReference>
<keyword evidence="4" id="KW-1185">Reference proteome</keyword>
<feature type="domain" description="Fatty acid desaturase" evidence="2">
    <location>
        <begin position="108"/>
        <end position="365"/>
    </location>
</feature>
<dbReference type="EMBL" id="BDSP01000016">
    <property type="protein sequence ID" value="GAX10393.1"/>
    <property type="molecule type" value="Genomic_DNA"/>
</dbReference>